<dbReference type="AlphaFoldDB" id="A0A9E6SXM9"/>
<dbReference type="Proteomes" id="UP000683551">
    <property type="component" value="Chromosome"/>
</dbReference>
<reference evidence="2" key="1">
    <citation type="submission" date="2021-02" db="EMBL/GenBank/DDBJ databases">
        <title>Comparative genomics of Ferrovum myxofaciens strains, predominant extremophile bacteria forming large biofilm stalactites in acid mine ecosystems.</title>
        <authorList>
            <person name="Burkartova K."/>
            <person name="Ridl J."/>
            <person name="Pajer P."/>
            <person name="Falteisek L."/>
        </authorList>
    </citation>
    <scope>NUCLEOTIDE SEQUENCE</scope>
    <source>
        <strain evidence="2">MI1III</strain>
    </source>
</reference>
<dbReference type="Gene3D" id="3.40.50.720">
    <property type="entry name" value="NAD(P)-binding Rossmann-like Domain"/>
    <property type="match status" value="1"/>
</dbReference>
<organism evidence="2 3">
    <name type="scientific">Ferrovum myxofaciens</name>
    <dbReference type="NCBI Taxonomy" id="416213"/>
    <lineage>
        <taxon>Bacteria</taxon>
        <taxon>Pseudomonadati</taxon>
        <taxon>Pseudomonadota</taxon>
        <taxon>Betaproteobacteria</taxon>
        <taxon>Ferrovales</taxon>
        <taxon>Ferrovaceae</taxon>
        <taxon>Ferrovum</taxon>
    </lineage>
</organism>
<evidence type="ECO:0000313" key="2">
    <source>
        <dbReference type="EMBL" id="QWY77031.1"/>
    </source>
</evidence>
<dbReference type="GO" id="GO:0050661">
    <property type="term" value="F:NADP binding"/>
    <property type="evidence" value="ECO:0007669"/>
    <property type="project" value="InterPro"/>
</dbReference>
<dbReference type="SUPFAM" id="SSF51735">
    <property type="entry name" value="NAD(P)-binding Rossmann-fold domains"/>
    <property type="match status" value="1"/>
</dbReference>
<gene>
    <name evidence="2" type="ORF">JZL65_11195</name>
</gene>
<dbReference type="Pfam" id="PF03447">
    <property type="entry name" value="NAD_binding_3"/>
    <property type="match status" value="1"/>
</dbReference>
<evidence type="ECO:0000259" key="1">
    <source>
        <dbReference type="Pfam" id="PF03447"/>
    </source>
</evidence>
<dbReference type="InterPro" id="IPR036291">
    <property type="entry name" value="NAD(P)-bd_dom_sf"/>
</dbReference>
<feature type="domain" description="Aspartate/homoserine dehydrogenase NAD-binding" evidence="1">
    <location>
        <begin position="10"/>
        <end position="89"/>
    </location>
</feature>
<name>A0A9E6SXM9_9PROT</name>
<proteinExistence type="predicted"/>
<dbReference type="InterPro" id="IPR005106">
    <property type="entry name" value="Asp/hSer_DH_NAD-bd"/>
</dbReference>
<dbReference type="GO" id="GO:0016491">
    <property type="term" value="F:oxidoreductase activity"/>
    <property type="evidence" value="ECO:0007669"/>
    <property type="project" value="InterPro"/>
</dbReference>
<sequence length="124" mass="13253">MKKQTIAIVGLGRVGSVFLEALLGKANKGLEIVAVAEKSDTPGTRLALAHGIEVLDVDGLIGKSGNVDIIFDLTGMSAVRQELRDKLSKSTNRHTVIATESIARMIWLFITDVDLPDVHAVAGY</sequence>
<protein>
    <recommendedName>
        <fullName evidence="1">Aspartate/homoserine dehydrogenase NAD-binding domain-containing protein</fullName>
    </recommendedName>
</protein>
<dbReference type="EMBL" id="CP071137">
    <property type="protein sequence ID" value="QWY77031.1"/>
    <property type="molecule type" value="Genomic_DNA"/>
</dbReference>
<evidence type="ECO:0000313" key="3">
    <source>
        <dbReference type="Proteomes" id="UP000683551"/>
    </source>
</evidence>
<dbReference type="RefSeq" id="WP_273144224.1">
    <property type="nucleotide sequence ID" value="NZ_CP053675.1"/>
</dbReference>
<accession>A0A9E6SXM9</accession>